<feature type="compositionally biased region" description="Basic and acidic residues" evidence="1">
    <location>
        <begin position="103"/>
        <end position="116"/>
    </location>
</feature>
<dbReference type="AlphaFoldDB" id="A0A5C3KLV7"/>
<gene>
    <name evidence="2" type="ORF">FA15DRAFT_707319</name>
</gene>
<feature type="compositionally biased region" description="Basic and acidic residues" evidence="1">
    <location>
        <begin position="124"/>
        <end position="138"/>
    </location>
</feature>
<dbReference type="Proteomes" id="UP000307440">
    <property type="component" value="Unassembled WGS sequence"/>
</dbReference>
<reference evidence="2 3" key="1">
    <citation type="journal article" date="2019" name="Nat. Ecol. Evol.">
        <title>Megaphylogeny resolves global patterns of mushroom evolution.</title>
        <authorList>
            <person name="Varga T."/>
            <person name="Krizsan K."/>
            <person name="Foldi C."/>
            <person name="Dima B."/>
            <person name="Sanchez-Garcia M."/>
            <person name="Sanchez-Ramirez S."/>
            <person name="Szollosi G.J."/>
            <person name="Szarkandi J.G."/>
            <person name="Papp V."/>
            <person name="Albert L."/>
            <person name="Andreopoulos W."/>
            <person name="Angelini C."/>
            <person name="Antonin V."/>
            <person name="Barry K.W."/>
            <person name="Bougher N.L."/>
            <person name="Buchanan P."/>
            <person name="Buyck B."/>
            <person name="Bense V."/>
            <person name="Catcheside P."/>
            <person name="Chovatia M."/>
            <person name="Cooper J."/>
            <person name="Damon W."/>
            <person name="Desjardin D."/>
            <person name="Finy P."/>
            <person name="Geml J."/>
            <person name="Haridas S."/>
            <person name="Hughes K."/>
            <person name="Justo A."/>
            <person name="Karasinski D."/>
            <person name="Kautmanova I."/>
            <person name="Kiss B."/>
            <person name="Kocsube S."/>
            <person name="Kotiranta H."/>
            <person name="LaButti K.M."/>
            <person name="Lechner B.E."/>
            <person name="Liimatainen K."/>
            <person name="Lipzen A."/>
            <person name="Lukacs Z."/>
            <person name="Mihaltcheva S."/>
            <person name="Morgado L.N."/>
            <person name="Niskanen T."/>
            <person name="Noordeloos M.E."/>
            <person name="Ohm R.A."/>
            <person name="Ortiz-Santana B."/>
            <person name="Ovrebo C."/>
            <person name="Racz N."/>
            <person name="Riley R."/>
            <person name="Savchenko A."/>
            <person name="Shiryaev A."/>
            <person name="Soop K."/>
            <person name="Spirin V."/>
            <person name="Szebenyi C."/>
            <person name="Tomsovsky M."/>
            <person name="Tulloss R.E."/>
            <person name="Uehling J."/>
            <person name="Grigoriev I.V."/>
            <person name="Vagvolgyi C."/>
            <person name="Papp T."/>
            <person name="Martin F.M."/>
            <person name="Miettinen O."/>
            <person name="Hibbett D.S."/>
            <person name="Nagy L.G."/>
        </authorList>
    </citation>
    <scope>NUCLEOTIDE SEQUENCE [LARGE SCALE GENOMIC DNA]</scope>
    <source>
        <strain evidence="2 3">CBS 121175</strain>
    </source>
</reference>
<organism evidence="2 3">
    <name type="scientific">Coprinopsis marcescibilis</name>
    <name type="common">Agaric fungus</name>
    <name type="synonym">Psathyrella marcescibilis</name>
    <dbReference type="NCBI Taxonomy" id="230819"/>
    <lineage>
        <taxon>Eukaryota</taxon>
        <taxon>Fungi</taxon>
        <taxon>Dikarya</taxon>
        <taxon>Basidiomycota</taxon>
        <taxon>Agaricomycotina</taxon>
        <taxon>Agaricomycetes</taxon>
        <taxon>Agaricomycetidae</taxon>
        <taxon>Agaricales</taxon>
        <taxon>Agaricineae</taxon>
        <taxon>Psathyrellaceae</taxon>
        <taxon>Coprinopsis</taxon>
    </lineage>
</organism>
<keyword evidence="3" id="KW-1185">Reference proteome</keyword>
<dbReference type="EMBL" id="ML210271">
    <property type="protein sequence ID" value="TFK21349.1"/>
    <property type="molecule type" value="Genomic_DNA"/>
</dbReference>
<evidence type="ECO:0000256" key="1">
    <source>
        <dbReference type="SAM" id="MobiDB-lite"/>
    </source>
</evidence>
<accession>A0A5C3KLV7</accession>
<evidence type="ECO:0000313" key="2">
    <source>
        <dbReference type="EMBL" id="TFK21349.1"/>
    </source>
</evidence>
<dbReference type="OrthoDB" id="2507562at2759"/>
<evidence type="ECO:0000313" key="3">
    <source>
        <dbReference type="Proteomes" id="UP000307440"/>
    </source>
</evidence>
<feature type="region of interest" description="Disordered" evidence="1">
    <location>
        <begin position="91"/>
        <end position="144"/>
    </location>
</feature>
<sequence length="154" mass="17544">MSSNLLSMLQKGLKALRKHVESHRNTILNKIKHKAVVPSEDEAWLDHEGNMVDKEWMLDLLERAKTPDGVFNELNDADKMLAEELRKLGEPGATVAGNWRKRGNFEKAPEKQKDPEVNSEDEVDGPRLKLDESKEPKSHGTTFSTIYNLRKRGL</sequence>
<name>A0A5C3KLV7_COPMA</name>
<proteinExistence type="predicted"/>
<protein>
    <submittedName>
        <fullName evidence="2">Uncharacterized protein</fullName>
    </submittedName>
</protein>